<evidence type="ECO:0000313" key="7">
    <source>
        <dbReference type="Proteomes" id="UP000597444"/>
    </source>
</evidence>
<keyword evidence="3" id="KW-0804">Transcription</keyword>
<dbReference type="InterPro" id="IPR050109">
    <property type="entry name" value="HTH-type_TetR-like_transc_reg"/>
</dbReference>
<accession>A0A8J3IPW0</accession>
<sequence>MKVNRGMVLIEGEKHSLRGRALILQAALQLFSERGYDGTSIDDIRRAAGFKSKASLYTHFKSKEEIASALLQDILEEENRVLMEAYAAAKAEPLSQLFAMGRAYIEWVLNNPEKYAFCFLRAQTEELIQGKPASSIGERPPTSELLLLDLIHDLRREYPVRQIADAALLGMMMSVSSRVLLDQTVFGPISKDTRVQQIMDVGMSVLFTEPVSLPE</sequence>
<evidence type="ECO:0000256" key="1">
    <source>
        <dbReference type="ARBA" id="ARBA00023015"/>
    </source>
</evidence>
<reference evidence="6" key="1">
    <citation type="submission" date="2020-10" db="EMBL/GenBank/DDBJ databases">
        <title>Taxonomic study of unclassified bacteria belonging to the class Ktedonobacteria.</title>
        <authorList>
            <person name="Yabe S."/>
            <person name="Wang C.M."/>
            <person name="Zheng Y."/>
            <person name="Sakai Y."/>
            <person name="Cavaletti L."/>
            <person name="Monciardini P."/>
            <person name="Donadio S."/>
        </authorList>
    </citation>
    <scope>NUCLEOTIDE SEQUENCE</scope>
    <source>
        <strain evidence="6">ID150040</strain>
    </source>
</reference>
<protein>
    <recommendedName>
        <fullName evidence="5">HTH tetR-type domain-containing protein</fullName>
    </recommendedName>
</protein>
<keyword evidence="2 4" id="KW-0238">DNA-binding</keyword>
<dbReference type="SUPFAM" id="SSF46689">
    <property type="entry name" value="Homeodomain-like"/>
    <property type="match status" value="1"/>
</dbReference>
<evidence type="ECO:0000256" key="2">
    <source>
        <dbReference type="ARBA" id="ARBA00023125"/>
    </source>
</evidence>
<dbReference type="Gene3D" id="1.10.357.10">
    <property type="entry name" value="Tetracycline Repressor, domain 2"/>
    <property type="match status" value="1"/>
</dbReference>
<proteinExistence type="predicted"/>
<comment type="caution">
    <text evidence="4">Lacks conserved residue(s) required for the propagation of feature annotation.</text>
</comment>
<dbReference type="PROSITE" id="PS50977">
    <property type="entry name" value="HTH_TETR_2"/>
    <property type="match status" value="1"/>
</dbReference>
<evidence type="ECO:0000256" key="3">
    <source>
        <dbReference type="ARBA" id="ARBA00023163"/>
    </source>
</evidence>
<evidence type="ECO:0000259" key="5">
    <source>
        <dbReference type="PROSITE" id="PS50977"/>
    </source>
</evidence>
<keyword evidence="1" id="KW-0805">Transcription regulation</keyword>
<dbReference type="PANTHER" id="PTHR30055:SF234">
    <property type="entry name" value="HTH-TYPE TRANSCRIPTIONAL REGULATOR BETI"/>
    <property type="match status" value="1"/>
</dbReference>
<dbReference type="PANTHER" id="PTHR30055">
    <property type="entry name" value="HTH-TYPE TRANSCRIPTIONAL REGULATOR RUTR"/>
    <property type="match status" value="1"/>
</dbReference>
<dbReference type="InterPro" id="IPR001647">
    <property type="entry name" value="HTH_TetR"/>
</dbReference>
<organism evidence="6 7">
    <name type="scientific">Reticulibacter mediterranei</name>
    <dbReference type="NCBI Taxonomy" id="2778369"/>
    <lineage>
        <taxon>Bacteria</taxon>
        <taxon>Bacillati</taxon>
        <taxon>Chloroflexota</taxon>
        <taxon>Ktedonobacteria</taxon>
        <taxon>Ktedonobacterales</taxon>
        <taxon>Reticulibacteraceae</taxon>
        <taxon>Reticulibacter</taxon>
    </lineage>
</organism>
<keyword evidence="7" id="KW-1185">Reference proteome</keyword>
<dbReference type="GO" id="GO:0003700">
    <property type="term" value="F:DNA-binding transcription factor activity"/>
    <property type="evidence" value="ECO:0007669"/>
    <property type="project" value="TreeGrafter"/>
</dbReference>
<dbReference type="Proteomes" id="UP000597444">
    <property type="component" value="Unassembled WGS sequence"/>
</dbReference>
<evidence type="ECO:0000256" key="4">
    <source>
        <dbReference type="PROSITE-ProRule" id="PRU00335"/>
    </source>
</evidence>
<dbReference type="InterPro" id="IPR009057">
    <property type="entry name" value="Homeodomain-like_sf"/>
</dbReference>
<evidence type="ECO:0000313" key="6">
    <source>
        <dbReference type="EMBL" id="GHO99764.1"/>
    </source>
</evidence>
<dbReference type="AlphaFoldDB" id="A0A8J3IPW0"/>
<name>A0A8J3IPW0_9CHLR</name>
<dbReference type="EMBL" id="BNJK01000002">
    <property type="protein sequence ID" value="GHO99764.1"/>
    <property type="molecule type" value="Genomic_DNA"/>
</dbReference>
<dbReference type="Pfam" id="PF00440">
    <property type="entry name" value="TetR_N"/>
    <property type="match status" value="1"/>
</dbReference>
<gene>
    <name evidence="6" type="ORF">KSF_098120</name>
</gene>
<comment type="caution">
    <text evidence="6">The sequence shown here is derived from an EMBL/GenBank/DDBJ whole genome shotgun (WGS) entry which is preliminary data.</text>
</comment>
<dbReference type="GO" id="GO:0000976">
    <property type="term" value="F:transcription cis-regulatory region binding"/>
    <property type="evidence" value="ECO:0007669"/>
    <property type="project" value="TreeGrafter"/>
</dbReference>
<feature type="domain" description="HTH tetR-type" evidence="5">
    <location>
        <begin position="17"/>
        <end position="78"/>
    </location>
</feature>